<dbReference type="PRINTS" id="PR00792">
    <property type="entry name" value="PEPSIN"/>
</dbReference>
<comment type="caution">
    <text evidence="5">The sequence shown here is derived from an EMBL/GenBank/DDBJ whole genome shotgun (WGS) entry which is preliminary data.</text>
</comment>
<dbReference type="PROSITE" id="PS51767">
    <property type="entry name" value="PEPTIDASE_A1"/>
    <property type="match status" value="1"/>
</dbReference>
<name>A0A642UTD0_DIURU</name>
<dbReference type="GO" id="GO:0006508">
    <property type="term" value="P:proteolysis"/>
    <property type="evidence" value="ECO:0007669"/>
    <property type="project" value="InterPro"/>
</dbReference>
<evidence type="ECO:0000313" key="5">
    <source>
        <dbReference type="EMBL" id="KAA8901350.1"/>
    </source>
</evidence>
<evidence type="ECO:0000256" key="1">
    <source>
        <dbReference type="ARBA" id="ARBA00007447"/>
    </source>
</evidence>
<keyword evidence="3" id="KW-0732">Signal</keyword>
<dbReference type="PANTHER" id="PTHR47966">
    <property type="entry name" value="BETA-SITE APP-CLEAVING ENZYME, ISOFORM A-RELATED"/>
    <property type="match status" value="1"/>
</dbReference>
<dbReference type="PANTHER" id="PTHR47966:SF65">
    <property type="entry name" value="ASPARTIC-TYPE ENDOPEPTIDASE"/>
    <property type="match status" value="1"/>
</dbReference>
<feature type="signal peptide" evidence="3">
    <location>
        <begin position="1"/>
        <end position="15"/>
    </location>
</feature>
<evidence type="ECO:0000256" key="3">
    <source>
        <dbReference type="SAM" id="SignalP"/>
    </source>
</evidence>
<evidence type="ECO:0000313" key="6">
    <source>
        <dbReference type="Proteomes" id="UP000449547"/>
    </source>
</evidence>
<protein>
    <recommendedName>
        <fullName evidence="4">Peptidase A1 domain-containing protein</fullName>
    </recommendedName>
</protein>
<dbReference type="Gene3D" id="2.40.70.10">
    <property type="entry name" value="Acid Proteases"/>
    <property type="match status" value="2"/>
</dbReference>
<feature type="domain" description="Peptidase A1" evidence="4">
    <location>
        <begin position="60"/>
        <end position="362"/>
    </location>
</feature>
<accession>A0A642UTD0</accession>
<sequence length="375" mass="41490">MLFAPYLLALATALAIRDESQPLKFSLNKNTRPEVVEPDRTTRAGPAGQRAQLWVDGYYYMIDVELGTKGQKFSVEIDTGSADLWINKPEIHDLSSWKNLSEPFSIGYYDQTSLHGWFGTSSLWLDNGLEVKDYQWVVADNLSKNPNGFAGIFGVGRVENESTNKKYPNFVQRLKDDGQIKTNGYSYYLNAKDATSGDIVFGGIDKAKINGTVATIPLNTGTPDSRFDNIQLTKITGSDGEVLGENIEVNLDTGYTITKLPKAIVAQIQKKVPNTVRKDGLIFVPCNIPSDLYYSLWFNDVEVRFSLNDLAIRARDDKGTLTGSCILGVQPTPEGTPNTLGVSSLTHMYVTVDHDKNVALISNVHHTDEENIVLL</sequence>
<comment type="similarity">
    <text evidence="1">Belongs to the peptidase A1 family.</text>
</comment>
<dbReference type="InterPro" id="IPR021109">
    <property type="entry name" value="Peptidase_aspartic_dom_sf"/>
</dbReference>
<dbReference type="GeneID" id="54781946"/>
<gene>
    <name evidence="5" type="ORF">DIURU_003295</name>
</gene>
<evidence type="ECO:0000256" key="2">
    <source>
        <dbReference type="ARBA" id="ARBA00023157"/>
    </source>
</evidence>
<dbReference type="AlphaFoldDB" id="A0A642UTD0"/>
<proteinExistence type="inferred from homology"/>
<evidence type="ECO:0000259" key="4">
    <source>
        <dbReference type="PROSITE" id="PS51767"/>
    </source>
</evidence>
<dbReference type="InterPro" id="IPR033121">
    <property type="entry name" value="PEPTIDASE_A1"/>
</dbReference>
<feature type="chain" id="PRO_5025019735" description="Peptidase A1 domain-containing protein" evidence="3">
    <location>
        <begin position="16"/>
        <end position="375"/>
    </location>
</feature>
<dbReference type="Proteomes" id="UP000449547">
    <property type="component" value="Unassembled WGS sequence"/>
</dbReference>
<dbReference type="SUPFAM" id="SSF50630">
    <property type="entry name" value="Acid proteases"/>
    <property type="match status" value="1"/>
</dbReference>
<dbReference type="OrthoDB" id="28208at2759"/>
<keyword evidence="2" id="KW-1015">Disulfide bond</keyword>
<dbReference type="GO" id="GO:0004190">
    <property type="term" value="F:aspartic-type endopeptidase activity"/>
    <property type="evidence" value="ECO:0007669"/>
    <property type="project" value="InterPro"/>
</dbReference>
<dbReference type="InterPro" id="IPR001461">
    <property type="entry name" value="Aspartic_peptidase_A1"/>
</dbReference>
<dbReference type="VEuPathDB" id="FungiDB:DIURU_003295"/>
<keyword evidence="6" id="KW-1185">Reference proteome</keyword>
<organism evidence="5 6">
    <name type="scientific">Diutina rugosa</name>
    <name type="common">Yeast</name>
    <name type="synonym">Candida rugosa</name>
    <dbReference type="NCBI Taxonomy" id="5481"/>
    <lineage>
        <taxon>Eukaryota</taxon>
        <taxon>Fungi</taxon>
        <taxon>Dikarya</taxon>
        <taxon>Ascomycota</taxon>
        <taxon>Saccharomycotina</taxon>
        <taxon>Pichiomycetes</taxon>
        <taxon>Debaryomycetaceae</taxon>
        <taxon>Diutina</taxon>
    </lineage>
</organism>
<dbReference type="Pfam" id="PF00026">
    <property type="entry name" value="Asp"/>
    <property type="match status" value="1"/>
</dbReference>
<reference evidence="5 6" key="1">
    <citation type="submission" date="2019-07" db="EMBL/GenBank/DDBJ databases">
        <title>Genome assembly of two rare yeast pathogens: Diutina rugosa and Trichomonascus ciferrii.</title>
        <authorList>
            <person name="Mixao V."/>
            <person name="Saus E."/>
            <person name="Hansen A."/>
            <person name="Lass-Flor C."/>
            <person name="Gabaldon T."/>
        </authorList>
    </citation>
    <scope>NUCLEOTIDE SEQUENCE [LARGE SCALE GENOMIC DNA]</scope>
    <source>
        <strain evidence="5 6">CBS 613</strain>
    </source>
</reference>
<dbReference type="EMBL" id="SWFT01000104">
    <property type="protein sequence ID" value="KAA8901350.1"/>
    <property type="molecule type" value="Genomic_DNA"/>
</dbReference>
<dbReference type="RefSeq" id="XP_034011921.1">
    <property type="nucleotide sequence ID" value="XM_034156041.1"/>
</dbReference>